<accession>A0ABX0V541</accession>
<evidence type="ECO:0000313" key="1">
    <source>
        <dbReference type="EMBL" id="NIJ59555.1"/>
    </source>
</evidence>
<keyword evidence="2" id="KW-1185">Reference proteome</keyword>
<protein>
    <submittedName>
        <fullName evidence="1">8-oxo-dGTP pyrophosphatase MutT (NUDIX family)</fullName>
    </submittedName>
</protein>
<dbReference type="InterPro" id="IPR015797">
    <property type="entry name" value="NUDIX_hydrolase-like_dom_sf"/>
</dbReference>
<dbReference type="EMBL" id="JAASQI010000009">
    <property type="protein sequence ID" value="NIJ59555.1"/>
    <property type="molecule type" value="Genomic_DNA"/>
</dbReference>
<proteinExistence type="predicted"/>
<comment type="caution">
    <text evidence="1">The sequence shown here is derived from an EMBL/GenBank/DDBJ whole genome shotgun (WGS) entry which is preliminary data.</text>
</comment>
<reference evidence="1 2" key="1">
    <citation type="submission" date="2020-03" db="EMBL/GenBank/DDBJ databases">
        <title>Genomic Encyclopedia of Type Strains, Phase IV (KMG-IV): sequencing the most valuable type-strain genomes for metagenomic binning, comparative biology and taxonomic classification.</title>
        <authorList>
            <person name="Goeker M."/>
        </authorList>
    </citation>
    <scope>NUCLEOTIDE SEQUENCE [LARGE SCALE GENOMIC DNA]</scope>
    <source>
        <strain evidence="1 2">DSM 103870</strain>
    </source>
</reference>
<dbReference type="RefSeq" id="WP_208394304.1">
    <property type="nucleotide sequence ID" value="NZ_JAASQI010000009.1"/>
</dbReference>
<name>A0ABX0V541_9HYPH</name>
<organism evidence="1 2">
    <name type="scientific">Pseudochelatococcus lubricantis</name>
    <dbReference type="NCBI Taxonomy" id="1538102"/>
    <lineage>
        <taxon>Bacteria</taxon>
        <taxon>Pseudomonadati</taxon>
        <taxon>Pseudomonadota</taxon>
        <taxon>Alphaproteobacteria</taxon>
        <taxon>Hyphomicrobiales</taxon>
        <taxon>Chelatococcaceae</taxon>
        <taxon>Pseudochelatococcus</taxon>
    </lineage>
</organism>
<evidence type="ECO:0000313" key="2">
    <source>
        <dbReference type="Proteomes" id="UP001429580"/>
    </source>
</evidence>
<dbReference type="SUPFAM" id="SSF55811">
    <property type="entry name" value="Nudix"/>
    <property type="match status" value="1"/>
</dbReference>
<sequence length="243" mass="26247">MTPAQEPDGVEIVSLQHIDAAIEREPWGWAQENRARIAENWARRLREKPALFNGIVLVCTRRAVTDGVFAARFREADYASFLAMQDFGFPEPGVGNCFGLAALRSADGAFVMGEMAAHTANGGKVYFPGGSLDRTDVRPDGSIDVAGSVARELLEETGLGPDAVTFDTGWTAVLDGPRTALLREARSPLPASALKARIDDFLARETEPELSGVRLVRTAADIDTAAMPAYIVRFVTERLARAA</sequence>
<gene>
    <name evidence="1" type="ORF">FHS82_003413</name>
</gene>
<dbReference type="Proteomes" id="UP001429580">
    <property type="component" value="Unassembled WGS sequence"/>
</dbReference>
<dbReference type="Gene3D" id="3.90.79.10">
    <property type="entry name" value="Nucleoside Triphosphate Pyrophosphohydrolase"/>
    <property type="match status" value="1"/>
</dbReference>